<protein>
    <submittedName>
        <fullName evidence="1">Uncharacterized protein</fullName>
    </submittedName>
</protein>
<organism evidence="1">
    <name type="scientific">Curvibacter symbiont subsp. Hydra magnipapillata</name>
    <dbReference type="NCBI Taxonomy" id="667019"/>
    <lineage>
        <taxon>Bacteria</taxon>
        <taxon>Pseudomonadati</taxon>
        <taxon>Pseudomonadota</taxon>
        <taxon>Betaproteobacteria</taxon>
        <taxon>Burkholderiales</taxon>
        <taxon>Comamonadaceae</taxon>
        <taxon>Curvibacter</taxon>
    </lineage>
</organism>
<evidence type="ECO:0000313" key="1">
    <source>
        <dbReference type="EMBL" id="CBA28484.1"/>
    </source>
</evidence>
<accession>C9Y9E3</accession>
<proteinExistence type="predicted"/>
<name>C9Y9E3_CURXX</name>
<reference evidence="1" key="1">
    <citation type="journal article" date="2010" name="Nature">
        <title>The dynamic genome of Hydra.</title>
        <authorList>
            <person name="Chapman J.A."/>
            <person name="Kirkness E.F."/>
            <person name="Simakov O."/>
            <person name="Hampson S.E."/>
            <person name="Mitros T."/>
            <person name="Weinmaier T."/>
            <person name="Rattei T."/>
            <person name="Balasubramanian P.G."/>
            <person name="Borman J."/>
            <person name="Busam D."/>
            <person name="Disbennett K."/>
            <person name="Pfannkoch C."/>
            <person name="Sumin N."/>
            <person name="Sutton G."/>
            <person name="Viswanathan L."/>
            <person name="Walenz B."/>
            <person name="Goodstein D.M."/>
            <person name="Hellsten U."/>
            <person name="Kawashima T."/>
            <person name="Prochnik S.E."/>
            <person name="Putnam N.H."/>
            <person name="Shu S."/>
            <person name="Blumberg B."/>
            <person name="Dana C.E."/>
            <person name="Gee L."/>
            <person name="Kibler D.F."/>
            <person name="Law L."/>
            <person name="Lindgens D."/>
            <person name="Martinez D.E."/>
            <person name="Peng J."/>
            <person name="Wigge P.A."/>
            <person name="Bertulat B."/>
            <person name="Guder C."/>
            <person name="Nakamura Y."/>
            <person name="Ozbek S."/>
            <person name="Watanabe H."/>
            <person name="Khalturin K."/>
            <person name="Hemmrich G."/>
            <person name="Franke A."/>
            <person name="Augustin R."/>
            <person name="Fraune S."/>
            <person name="Hayakawa E."/>
            <person name="Hayakawa S."/>
            <person name="Hirose M."/>
            <person name="Hwang J."/>
            <person name="Ikeo K."/>
            <person name="Nishimiya-Fujisawa C."/>
            <person name="Ogura A."/>
            <person name="Takahashi T."/>
            <person name="Steinmetz P.R."/>
            <person name="Zhang X."/>
            <person name="Aufschnaiter R."/>
            <person name="Eder M.K."/>
            <person name="Gorny A.K."/>
            <person name="Salvenmoser W."/>
            <person name="Heimberg A.M."/>
            <person name="Wheeler B.M."/>
            <person name="Peterson K.J."/>
            <person name="Boettger A."/>
            <person name="Tischler P."/>
            <person name="Wolf A."/>
            <person name="Gojobori T."/>
            <person name="Remington K.A."/>
            <person name="Strausberg R.L."/>
            <person name="Venter J."/>
            <person name="Technau U."/>
            <person name="Hobmayer B."/>
            <person name="Bosch T.C."/>
            <person name="Holstein T.W."/>
            <person name="Fujisawa T."/>
            <person name="Bode H.R."/>
            <person name="David C.N."/>
            <person name="Rokhsar D.S."/>
            <person name="Steele R.E."/>
        </authorList>
    </citation>
    <scope>NUCLEOTIDE SEQUENCE</scope>
</reference>
<dbReference type="AlphaFoldDB" id="C9Y9E3"/>
<gene>
    <name evidence="1" type="ORF">Csp_A07440</name>
</gene>
<dbReference type="EMBL" id="FN543104">
    <property type="protein sequence ID" value="CBA28484.1"/>
    <property type="molecule type" value="Genomic_DNA"/>
</dbReference>
<sequence>MAGGFQLETCGAQHSKLKYAEGMTMYLVKTLYLDEFDKNIYIDIHCL</sequence>